<dbReference type="NCBIfam" id="TIGR00275">
    <property type="entry name" value="aminoacetone oxidase family FAD-binding enzyme"/>
    <property type="match status" value="1"/>
</dbReference>
<dbReference type="Pfam" id="PF03486">
    <property type="entry name" value="HI0933_like"/>
    <property type="match status" value="1"/>
</dbReference>
<protein>
    <submittedName>
        <fullName evidence="7">NAD(P)/FAD-dependent oxidoreductase</fullName>
    </submittedName>
</protein>
<dbReference type="SUPFAM" id="SSF51905">
    <property type="entry name" value="FAD/NAD(P)-binding domain"/>
    <property type="match status" value="1"/>
</dbReference>
<dbReference type="RefSeq" id="WP_304988343.1">
    <property type="nucleotide sequence ID" value="NZ_BAAACR010000004.1"/>
</dbReference>
<dbReference type="InterPro" id="IPR004792">
    <property type="entry name" value="BaiN-like"/>
</dbReference>
<keyword evidence="8" id="KW-1185">Reference proteome</keyword>
<comment type="cofactor">
    <cofactor evidence="1">
        <name>FAD</name>
        <dbReference type="ChEBI" id="CHEBI:57692"/>
    </cofactor>
</comment>
<dbReference type="Gene3D" id="3.50.50.60">
    <property type="entry name" value="FAD/NAD(P)-binding domain"/>
    <property type="match status" value="1"/>
</dbReference>
<comment type="caution">
    <text evidence="7">The sequence shown here is derived from an EMBL/GenBank/DDBJ whole genome shotgun (WGS) entry which is preliminary data.</text>
</comment>
<evidence type="ECO:0000256" key="2">
    <source>
        <dbReference type="ARBA" id="ARBA00022630"/>
    </source>
</evidence>
<evidence type="ECO:0000256" key="1">
    <source>
        <dbReference type="ARBA" id="ARBA00001974"/>
    </source>
</evidence>
<dbReference type="InterPro" id="IPR057661">
    <property type="entry name" value="RsdA/BaiN/AoA(So)_Rossmann"/>
</dbReference>
<dbReference type="PRINTS" id="PR00411">
    <property type="entry name" value="PNDRDTASEI"/>
</dbReference>
<evidence type="ECO:0000313" key="8">
    <source>
        <dbReference type="Proteomes" id="UP001500399"/>
    </source>
</evidence>
<dbReference type="InterPro" id="IPR055178">
    <property type="entry name" value="RsdA/BaiN/AoA(So)-like_dom"/>
</dbReference>
<reference evidence="8" key="1">
    <citation type="journal article" date="2019" name="Int. J. Syst. Evol. Microbiol.">
        <title>The Global Catalogue of Microorganisms (GCM) 10K type strain sequencing project: providing services to taxonomists for standard genome sequencing and annotation.</title>
        <authorList>
            <consortium name="The Broad Institute Genomics Platform"/>
            <consortium name="The Broad Institute Genome Sequencing Center for Infectious Disease"/>
            <person name="Wu L."/>
            <person name="Ma J."/>
        </authorList>
    </citation>
    <scope>NUCLEOTIDE SEQUENCE [LARGE SCALE GENOMIC DNA]</scope>
    <source>
        <strain evidence="8">JCM 8542</strain>
    </source>
</reference>
<evidence type="ECO:0000256" key="4">
    <source>
        <dbReference type="SAM" id="SignalP"/>
    </source>
</evidence>
<name>A0ABP3CIB0_9FIRM</name>
<dbReference type="PANTHER" id="PTHR42887:SF2">
    <property type="entry name" value="OS12G0638800 PROTEIN"/>
    <property type="match status" value="1"/>
</dbReference>
<sequence>MKKIIVVGAGPAGMMAAAAAAECGGHVLLLEKMPRVGRKMMITGKGRCNVTSADEIPDIIRNIVGNGRFLHSSIRAFDNADVIAFFEGQGVPLKTERGNRVFPVSDRAAQVVDAMLKYLCDQNVEIRTNTAVHELIIEDGILRGVRLADGLQIEAAAVILATGGASYPATGSAGDGYALARAAGHTVTPIFPALVPLVTRETWVKDVQGLSLRNVRATLYHMGKKEQDFFGEMLFTHFGVTGPIILQLSRRASELLMDGQQEIELRLNLKPALTHEKLRERVDRDFTAYEQKQIHNGMIDLLPKRLIDIVLHTAEILPERVVGQVSSKERERLVYTLQALPLTITGTRPIAEAIVTAGGVATRELDPRTMESKLVKHLYFVGELVDVDAYTGGYNLQAAFSMGHAAGCHSVSDLESE</sequence>
<evidence type="ECO:0000259" key="5">
    <source>
        <dbReference type="Pfam" id="PF03486"/>
    </source>
</evidence>
<proteinExistence type="predicted"/>
<dbReference type="EMBL" id="BAAACR010000004">
    <property type="protein sequence ID" value="GAA0206553.1"/>
    <property type="molecule type" value="Genomic_DNA"/>
</dbReference>
<feature type="chain" id="PRO_5045278783" evidence="4">
    <location>
        <begin position="21"/>
        <end position="417"/>
    </location>
</feature>
<accession>A0ABP3CIB0</accession>
<dbReference type="SUPFAM" id="SSF160996">
    <property type="entry name" value="HI0933 insert domain-like"/>
    <property type="match status" value="1"/>
</dbReference>
<gene>
    <name evidence="7" type="ORF">GCM10008919_07260</name>
</gene>
<feature type="domain" description="RsdA/BaiN/AoA(So)-like insert" evidence="6">
    <location>
        <begin position="192"/>
        <end position="355"/>
    </location>
</feature>
<dbReference type="Pfam" id="PF22780">
    <property type="entry name" value="HI0933_like_1st"/>
    <property type="match status" value="1"/>
</dbReference>
<keyword evidence="4" id="KW-0732">Signal</keyword>
<dbReference type="InterPro" id="IPR036188">
    <property type="entry name" value="FAD/NAD-bd_sf"/>
</dbReference>
<organism evidence="7 8">
    <name type="scientific">Selenomonas dianae</name>
    <dbReference type="NCBI Taxonomy" id="135079"/>
    <lineage>
        <taxon>Bacteria</taxon>
        <taxon>Bacillati</taxon>
        <taxon>Bacillota</taxon>
        <taxon>Negativicutes</taxon>
        <taxon>Selenomonadales</taxon>
        <taxon>Selenomonadaceae</taxon>
        <taxon>Selenomonas</taxon>
    </lineage>
</organism>
<dbReference type="PRINTS" id="PR00368">
    <property type="entry name" value="FADPNR"/>
</dbReference>
<dbReference type="InterPro" id="IPR023166">
    <property type="entry name" value="BaiN-like_dom_sf"/>
</dbReference>
<dbReference type="Gene3D" id="1.10.8.260">
    <property type="entry name" value="HI0933 insert domain-like"/>
    <property type="match status" value="1"/>
</dbReference>
<keyword evidence="3" id="KW-0274">FAD</keyword>
<feature type="signal peptide" evidence="4">
    <location>
        <begin position="1"/>
        <end position="20"/>
    </location>
</feature>
<evidence type="ECO:0000313" key="7">
    <source>
        <dbReference type="EMBL" id="GAA0206553.1"/>
    </source>
</evidence>
<keyword evidence="2" id="KW-0285">Flavoprotein</keyword>
<feature type="domain" description="RsdA/BaiN/AoA(So)-like Rossmann fold-like" evidence="5">
    <location>
        <begin position="3"/>
        <end position="407"/>
    </location>
</feature>
<dbReference type="PANTHER" id="PTHR42887">
    <property type="entry name" value="OS12G0638800 PROTEIN"/>
    <property type="match status" value="1"/>
</dbReference>
<dbReference type="Gene3D" id="2.40.30.10">
    <property type="entry name" value="Translation factors"/>
    <property type="match status" value="1"/>
</dbReference>
<evidence type="ECO:0000259" key="6">
    <source>
        <dbReference type="Pfam" id="PF22780"/>
    </source>
</evidence>
<dbReference type="Proteomes" id="UP001500399">
    <property type="component" value="Unassembled WGS sequence"/>
</dbReference>
<evidence type="ECO:0000256" key="3">
    <source>
        <dbReference type="ARBA" id="ARBA00022827"/>
    </source>
</evidence>